<evidence type="ECO:0000256" key="21">
    <source>
        <dbReference type="ARBA" id="ARBA00049244"/>
    </source>
</evidence>
<evidence type="ECO:0000256" key="13">
    <source>
        <dbReference type="ARBA" id="ARBA00022932"/>
    </source>
</evidence>
<dbReference type="EMBL" id="JACXAH010000014">
    <property type="protein sequence ID" value="MBD1372830.1"/>
    <property type="molecule type" value="Genomic_DNA"/>
</dbReference>
<gene>
    <name evidence="25" type="primary">polX</name>
    <name evidence="25" type="ORF">IC620_10730</name>
</gene>
<evidence type="ECO:0000256" key="7">
    <source>
        <dbReference type="ARBA" id="ARBA00022634"/>
    </source>
</evidence>
<dbReference type="Gene3D" id="1.10.150.20">
    <property type="entry name" value="5' to 3' exonuclease, C-terminal subdomain"/>
    <property type="match status" value="1"/>
</dbReference>
<evidence type="ECO:0000256" key="3">
    <source>
        <dbReference type="ARBA" id="ARBA00012417"/>
    </source>
</evidence>
<keyword evidence="10" id="KW-0235">DNA replication</keyword>
<dbReference type="Pfam" id="PF14520">
    <property type="entry name" value="HHH_5"/>
    <property type="match status" value="1"/>
</dbReference>
<evidence type="ECO:0000259" key="22">
    <source>
        <dbReference type="SMART" id="SM00278"/>
    </source>
</evidence>
<evidence type="ECO:0000256" key="19">
    <source>
        <dbReference type="ARBA" id="ARBA00044678"/>
    </source>
</evidence>
<keyword evidence="11" id="KW-0227">DNA damage</keyword>
<dbReference type="InterPro" id="IPR010994">
    <property type="entry name" value="RuvA_2-like"/>
</dbReference>
<evidence type="ECO:0000256" key="11">
    <source>
        <dbReference type="ARBA" id="ARBA00022763"/>
    </source>
</evidence>
<dbReference type="SUPFAM" id="SSF47781">
    <property type="entry name" value="RuvA domain 2-like"/>
    <property type="match status" value="1"/>
</dbReference>
<dbReference type="Pfam" id="PF14716">
    <property type="entry name" value="HHH_8"/>
    <property type="match status" value="1"/>
</dbReference>
<feature type="domain" description="Helix-hairpin-helix DNA-binding motif class 1" evidence="22">
    <location>
        <begin position="49"/>
        <end position="68"/>
    </location>
</feature>
<evidence type="ECO:0000256" key="16">
    <source>
        <dbReference type="ARBA" id="ARBA00035717"/>
    </source>
</evidence>
<dbReference type="PRINTS" id="PR00870">
    <property type="entry name" value="DNAPOLXBETA"/>
</dbReference>
<organism evidence="25 26">
    <name type="scientific">Polycladospora coralii</name>
    <dbReference type="NCBI Taxonomy" id="2771432"/>
    <lineage>
        <taxon>Bacteria</taxon>
        <taxon>Bacillati</taxon>
        <taxon>Bacillota</taxon>
        <taxon>Bacilli</taxon>
        <taxon>Bacillales</taxon>
        <taxon>Thermoactinomycetaceae</taxon>
        <taxon>Polycladospora</taxon>
    </lineage>
</organism>
<dbReference type="InterPro" id="IPR002054">
    <property type="entry name" value="DNA-dir_DNA_pol_X"/>
</dbReference>
<dbReference type="GO" id="GO:0003887">
    <property type="term" value="F:DNA-directed DNA polymerase activity"/>
    <property type="evidence" value="ECO:0007669"/>
    <property type="project" value="UniProtKB-KW"/>
</dbReference>
<dbReference type="PIRSF" id="PIRSF005047">
    <property type="entry name" value="UCP005047_YshC"/>
    <property type="match status" value="1"/>
</dbReference>
<evidence type="ECO:0000256" key="18">
    <source>
        <dbReference type="ARBA" id="ARBA00044632"/>
    </source>
</evidence>
<dbReference type="GO" id="GO:0004527">
    <property type="term" value="F:exonuclease activity"/>
    <property type="evidence" value="ECO:0007669"/>
    <property type="project" value="UniProtKB-KW"/>
</dbReference>
<dbReference type="GO" id="GO:0008270">
    <property type="term" value="F:zinc ion binding"/>
    <property type="evidence" value="ECO:0007669"/>
    <property type="project" value="TreeGrafter"/>
</dbReference>
<dbReference type="CDD" id="cd00141">
    <property type="entry name" value="NT_POLXc"/>
    <property type="match status" value="1"/>
</dbReference>
<evidence type="ECO:0000256" key="15">
    <source>
        <dbReference type="ARBA" id="ARBA00023204"/>
    </source>
</evidence>
<keyword evidence="25" id="KW-0540">Nuclease</keyword>
<dbReference type="Proteomes" id="UP000661691">
    <property type="component" value="Unassembled WGS sequence"/>
</dbReference>
<dbReference type="EC" id="4.2.99.18" evidence="4"/>
<keyword evidence="25" id="KW-0269">Exonuclease</keyword>
<evidence type="ECO:0000256" key="9">
    <source>
        <dbReference type="ARBA" id="ARBA00022695"/>
    </source>
</evidence>
<keyword evidence="15" id="KW-0234">DNA repair</keyword>
<dbReference type="Gene3D" id="3.30.460.10">
    <property type="entry name" value="Beta Polymerase, domain 2"/>
    <property type="match status" value="1"/>
</dbReference>
<evidence type="ECO:0000313" key="25">
    <source>
        <dbReference type="EMBL" id="MBD1372830.1"/>
    </source>
</evidence>
<reference evidence="25" key="1">
    <citation type="submission" date="2020-09" db="EMBL/GenBank/DDBJ databases">
        <title>A novel bacterium of genus Hazenella, isolated from South China Sea.</title>
        <authorList>
            <person name="Huang H."/>
            <person name="Mo K."/>
            <person name="Hu Y."/>
        </authorList>
    </citation>
    <scope>NUCLEOTIDE SEQUENCE</scope>
    <source>
        <strain evidence="25">IB182357</strain>
    </source>
</reference>
<dbReference type="GO" id="GO:0042578">
    <property type="term" value="F:phosphoric ester hydrolase activity"/>
    <property type="evidence" value="ECO:0007669"/>
    <property type="project" value="TreeGrafter"/>
</dbReference>
<evidence type="ECO:0000256" key="20">
    <source>
        <dbReference type="ARBA" id="ARBA00045548"/>
    </source>
</evidence>
<dbReference type="InterPro" id="IPR043519">
    <property type="entry name" value="NT_sf"/>
</dbReference>
<keyword evidence="13" id="KW-0239">DNA-directed DNA polymerase</keyword>
<keyword evidence="25" id="KW-0378">Hydrolase</keyword>
<evidence type="ECO:0000256" key="17">
    <source>
        <dbReference type="ARBA" id="ARBA00035726"/>
    </source>
</evidence>
<dbReference type="SUPFAM" id="SSF47802">
    <property type="entry name" value="DNA polymerase beta, N-terminal domain-like"/>
    <property type="match status" value="1"/>
</dbReference>
<dbReference type="Gene3D" id="1.10.150.110">
    <property type="entry name" value="DNA polymerase beta, N-terminal domain-like"/>
    <property type="match status" value="1"/>
</dbReference>
<evidence type="ECO:0000256" key="2">
    <source>
        <dbReference type="ARBA" id="ARBA00004496"/>
    </source>
</evidence>
<dbReference type="GO" id="GO:0140078">
    <property type="term" value="F:class I DNA-(apurinic or apyrimidinic site) endonuclease activity"/>
    <property type="evidence" value="ECO:0007669"/>
    <property type="project" value="UniProtKB-EC"/>
</dbReference>
<keyword evidence="14" id="KW-0915">Sodium</keyword>
<dbReference type="Pfam" id="PF02811">
    <property type="entry name" value="PHP"/>
    <property type="match status" value="1"/>
</dbReference>
<evidence type="ECO:0000259" key="23">
    <source>
        <dbReference type="SMART" id="SM00481"/>
    </source>
</evidence>
<dbReference type="CDD" id="cd07436">
    <property type="entry name" value="PHP_PolX"/>
    <property type="match status" value="1"/>
</dbReference>
<comment type="caution">
    <text evidence="25">The sequence shown here is derived from an EMBL/GenBank/DDBJ whole genome shotgun (WGS) entry which is preliminary data.</text>
</comment>
<dbReference type="SMART" id="SM00483">
    <property type="entry name" value="POLXc"/>
    <property type="match status" value="1"/>
</dbReference>
<dbReference type="Gene3D" id="3.20.20.140">
    <property type="entry name" value="Metal-dependent hydrolases"/>
    <property type="match status" value="1"/>
</dbReference>
<dbReference type="GO" id="GO:0006281">
    <property type="term" value="P:DNA repair"/>
    <property type="evidence" value="ECO:0007669"/>
    <property type="project" value="UniProtKB-KW"/>
</dbReference>
<comment type="catalytic activity">
    <reaction evidence="18">
        <text>2'-deoxyribonucleotide-(2'-deoxyribose 5'-phosphate)-2'-deoxyribonucleotide-DNA = a 3'-end 2'-deoxyribonucleotide-(2,3-dehydro-2,3-deoxyribose 5'-phosphate)-DNA + a 5'-end 5'-phospho-2'-deoxyribonucleoside-DNA + H(+)</text>
        <dbReference type="Rhea" id="RHEA:66592"/>
        <dbReference type="Rhea" id="RHEA-COMP:13180"/>
        <dbReference type="Rhea" id="RHEA-COMP:16897"/>
        <dbReference type="Rhea" id="RHEA-COMP:17067"/>
        <dbReference type="ChEBI" id="CHEBI:15378"/>
        <dbReference type="ChEBI" id="CHEBI:136412"/>
        <dbReference type="ChEBI" id="CHEBI:157695"/>
        <dbReference type="ChEBI" id="CHEBI:167181"/>
        <dbReference type="EC" id="4.2.99.18"/>
    </reaction>
</comment>
<evidence type="ECO:0000256" key="5">
    <source>
        <dbReference type="ARBA" id="ARBA00020020"/>
    </source>
</evidence>
<sequence length="576" mass="64407">MKNKAIAAVLSTLADYMELNGENPFKVNAYRKAARTVESSRVALADHRDQLEQLSGIGKGSAGVIEEIMATGSTTLLTELKEKLPSGLPDMLVIPGLGPKSIYTLYQKLEVTSIAELKQAAEEKRIQALSGFGPKKEQKILEGIAQFKNRPNRRLLNEAMTVAEAMRAELESNQQITAVQLAGSLRRSKETIKDIDFVTATTSPQAIADWITTLPLVVEVVNHGDTKVSVVVSVNGIEMGVDIRLVRPEQFASALHHFTGSKEHNVRIRQRAKSMGYKVSEYGIDGEDQAEMKTFGSEEAFFKMLDLPYIPPELREDRGEIEAAEKKKLPHLIEQAEIRGDIHMHTVYSDGNDSVMDMARAALAKGYEYIAITDHSRSLRVASGLSIDELKEQWEEIDRVNEALEGITVLKGTEMDILPDGSLDFPDEILKELDVVIASIHSGFKQDEETMTKRIIEAIQNPYVHIFAHPTGRLVLKRDPYHVNVEKLFEAAQSTGTILELNANPRRLDLNDEALKRAKEEYGLKFTINTDAHITDGLAYMRYGIATARRGWLQKEDVINTYTLTQLRKVLKQKQK</sequence>
<dbReference type="SMART" id="SM00278">
    <property type="entry name" value="HhH1"/>
    <property type="match status" value="3"/>
</dbReference>
<dbReference type="NCBIfam" id="NF006375">
    <property type="entry name" value="PRK08609.1"/>
    <property type="match status" value="1"/>
</dbReference>
<dbReference type="InterPro" id="IPR047967">
    <property type="entry name" value="PolX_PHP"/>
</dbReference>
<evidence type="ECO:0000256" key="6">
    <source>
        <dbReference type="ARBA" id="ARBA00022481"/>
    </source>
</evidence>
<comment type="catalytic activity">
    <reaction evidence="19">
        <text>a 5'-end 2'-deoxyribose-2'-deoxyribonucleotide-DNA = (2E,4S)-4-hydroxypenten-2-al-5-phosphate + a 5'-end 5'-phospho-2'-deoxyribonucleoside-DNA + H(+)</text>
        <dbReference type="Rhea" id="RHEA:76255"/>
        <dbReference type="Rhea" id="RHEA-COMP:13180"/>
        <dbReference type="Rhea" id="RHEA-COMP:18657"/>
        <dbReference type="ChEBI" id="CHEBI:15378"/>
        <dbReference type="ChEBI" id="CHEBI:136412"/>
        <dbReference type="ChEBI" id="CHEBI:195194"/>
        <dbReference type="ChEBI" id="CHEBI:195195"/>
    </reaction>
</comment>
<keyword evidence="26" id="KW-1185">Reference proteome</keyword>
<dbReference type="InterPro" id="IPR003141">
    <property type="entry name" value="Pol/His_phosphatase_N"/>
</dbReference>
<dbReference type="RefSeq" id="WP_191142166.1">
    <property type="nucleotide sequence ID" value="NZ_JACXAH010000014.1"/>
</dbReference>
<dbReference type="SMART" id="SM00481">
    <property type="entry name" value="POLIIIAc"/>
    <property type="match status" value="1"/>
</dbReference>
<name>A0A926NCF6_9BACL</name>
<dbReference type="InterPro" id="IPR050243">
    <property type="entry name" value="PHP_phosphatase"/>
</dbReference>
<keyword evidence="7" id="KW-0237">DNA synthesis</keyword>
<keyword evidence="9" id="KW-0548">Nucleotidyltransferase</keyword>
<dbReference type="AlphaFoldDB" id="A0A926NCF6"/>
<keyword evidence="6" id="KW-0488">Methylation</keyword>
<dbReference type="FunFam" id="3.20.20.140:FF:000047">
    <property type="entry name" value="PHP domain-containing protein"/>
    <property type="match status" value="1"/>
</dbReference>
<evidence type="ECO:0000256" key="10">
    <source>
        <dbReference type="ARBA" id="ARBA00022705"/>
    </source>
</evidence>
<feature type="domain" description="Polymerase/histidinol phosphatase N-terminal" evidence="23">
    <location>
        <begin position="340"/>
        <end position="419"/>
    </location>
</feature>
<dbReference type="Pfam" id="PF14791">
    <property type="entry name" value="DNA_pol_B_thumb"/>
    <property type="match status" value="1"/>
</dbReference>
<dbReference type="PANTHER" id="PTHR36928:SF1">
    <property type="entry name" value="PHOSPHATASE YCDX-RELATED"/>
    <property type="match status" value="1"/>
</dbReference>
<dbReference type="InterPro" id="IPR027421">
    <property type="entry name" value="DNA_pol_lamdba_lyase_dom_sf"/>
</dbReference>
<comment type="cofactor">
    <cofactor evidence="1">
        <name>Mg(2+)</name>
        <dbReference type="ChEBI" id="CHEBI:18420"/>
    </cofactor>
</comment>
<comment type="catalytic activity">
    <reaction evidence="21">
        <text>DNA(n) + a 2'-deoxyribonucleoside 5'-triphosphate = DNA(n+1) + diphosphate</text>
        <dbReference type="Rhea" id="RHEA:22508"/>
        <dbReference type="Rhea" id="RHEA-COMP:17339"/>
        <dbReference type="Rhea" id="RHEA-COMP:17340"/>
        <dbReference type="ChEBI" id="CHEBI:33019"/>
        <dbReference type="ChEBI" id="CHEBI:61560"/>
        <dbReference type="ChEBI" id="CHEBI:173112"/>
        <dbReference type="EC" id="2.7.7.7"/>
    </reaction>
</comment>
<evidence type="ECO:0000256" key="4">
    <source>
        <dbReference type="ARBA" id="ARBA00012720"/>
    </source>
</evidence>
<evidence type="ECO:0000256" key="8">
    <source>
        <dbReference type="ARBA" id="ARBA00022679"/>
    </source>
</evidence>
<evidence type="ECO:0000259" key="24">
    <source>
        <dbReference type="SMART" id="SM00483"/>
    </source>
</evidence>
<dbReference type="InterPro" id="IPR037160">
    <property type="entry name" value="DNA_Pol_thumb_sf"/>
</dbReference>
<dbReference type="PANTHER" id="PTHR36928">
    <property type="entry name" value="PHOSPHATASE YCDX-RELATED"/>
    <property type="match status" value="1"/>
</dbReference>
<dbReference type="SUPFAM" id="SSF81301">
    <property type="entry name" value="Nucleotidyltransferase"/>
    <property type="match status" value="1"/>
</dbReference>
<dbReference type="SUPFAM" id="SSF89550">
    <property type="entry name" value="PHP domain-like"/>
    <property type="match status" value="1"/>
</dbReference>
<dbReference type="GO" id="GO:0005829">
    <property type="term" value="C:cytosol"/>
    <property type="evidence" value="ECO:0007669"/>
    <property type="project" value="TreeGrafter"/>
</dbReference>
<evidence type="ECO:0000313" key="26">
    <source>
        <dbReference type="Proteomes" id="UP000661691"/>
    </source>
</evidence>
<protein>
    <recommendedName>
        <fullName evidence="5">DNA polymerase beta</fullName>
        <ecNumber evidence="3">2.7.7.7</ecNumber>
        <ecNumber evidence="4">4.2.99.18</ecNumber>
    </recommendedName>
    <alternativeName>
        <fullName evidence="16">5'-deoxyribose-phosphate lyase</fullName>
    </alternativeName>
    <alternativeName>
        <fullName evidence="17">AP lyase</fullName>
    </alternativeName>
</protein>
<dbReference type="EC" id="2.7.7.7" evidence="3"/>
<dbReference type="GO" id="GO:0003677">
    <property type="term" value="F:DNA binding"/>
    <property type="evidence" value="ECO:0007669"/>
    <property type="project" value="InterPro"/>
</dbReference>
<dbReference type="InterPro" id="IPR002008">
    <property type="entry name" value="DNA_pol_X_beta-like"/>
</dbReference>
<evidence type="ECO:0000256" key="14">
    <source>
        <dbReference type="ARBA" id="ARBA00023053"/>
    </source>
</evidence>
<proteinExistence type="predicted"/>
<comment type="function">
    <text evidence="20">Repair polymerase that plays a key role in base-excision repair. During this process, the damaged base is excised by specific DNA glycosylases, the DNA backbone is nicked at the abasic site by an apurinic/apyrimidic (AP) endonuclease, and POLB removes 5'-deoxyribose-phosphate from the preincised AP site acting as a 5'-deoxyribose-phosphate lyase (5'-dRP lyase); through its DNA polymerase activity, it adds one nucleotide to the 3' end of the arising single-nucleotide gap. Conducts 'gap-filling' DNA synthesis in a stepwise distributive fashion rather than in a processive fashion as for other DNA polymerases. It is also able to cleave sugar-phosphate bonds 3' to an intact AP site, acting as an AP lyase.</text>
</comment>
<feature type="domain" description="Helix-hairpin-helix DNA-binding motif class 1" evidence="22">
    <location>
        <begin position="124"/>
        <end position="143"/>
    </location>
</feature>
<keyword evidence="12" id="KW-0832">Ubl conjugation</keyword>
<feature type="domain" description="Helix-hairpin-helix DNA-binding motif class 1" evidence="22">
    <location>
        <begin position="89"/>
        <end position="108"/>
    </location>
</feature>
<evidence type="ECO:0000256" key="1">
    <source>
        <dbReference type="ARBA" id="ARBA00001946"/>
    </source>
</evidence>
<dbReference type="InterPro" id="IPR029398">
    <property type="entry name" value="PolB_thumb"/>
</dbReference>
<dbReference type="InterPro" id="IPR022311">
    <property type="entry name" value="PolX-like"/>
</dbReference>
<keyword evidence="8" id="KW-0808">Transferase</keyword>
<dbReference type="InterPro" id="IPR003583">
    <property type="entry name" value="Hlx-hairpin-Hlx_DNA-bd_motif"/>
</dbReference>
<feature type="domain" description="DNA-directed DNA polymerase X" evidence="24">
    <location>
        <begin position="1"/>
        <end position="316"/>
    </location>
</feature>
<comment type="subcellular location">
    <subcellularLocation>
        <location evidence="2">Cytoplasm</location>
    </subcellularLocation>
</comment>
<dbReference type="InterPro" id="IPR004013">
    <property type="entry name" value="PHP_dom"/>
</dbReference>
<dbReference type="InterPro" id="IPR010996">
    <property type="entry name" value="HHH_MUS81"/>
</dbReference>
<evidence type="ECO:0000256" key="12">
    <source>
        <dbReference type="ARBA" id="ARBA00022843"/>
    </source>
</evidence>
<dbReference type="InterPro" id="IPR016195">
    <property type="entry name" value="Pol/histidinol_Pase-like"/>
</dbReference>
<dbReference type="Gene3D" id="3.30.210.10">
    <property type="entry name" value="DNA polymerase, thumb domain"/>
    <property type="match status" value="1"/>
</dbReference>
<accession>A0A926NCF6</accession>